<evidence type="ECO:0000256" key="7">
    <source>
        <dbReference type="ARBA" id="ARBA00037355"/>
    </source>
</evidence>
<dbReference type="InterPro" id="IPR003848">
    <property type="entry name" value="DUF218"/>
</dbReference>
<dbReference type="InterPro" id="IPR051599">
    <property type="entry name" value="Cell_Envelope_Assoc"/>
</dbReference>
<evidence type="ECO:0000313" key="11">
    <source>
        <dbReference type="EMBL" id="SFU85991.1"/>
    </source>
</evidence>
<keyword evidence="5 9" id="KW-1133">Transmembrane helix</keyword>
<dbReference type="GO" id="GO:0005886">
    <property type="term" value="C:plasma membrane"/>
    <property type="evidence" value="ECO:0007669"/>
    <property type="project" value="UniProtKB-SubCell"/>
</dbReference>
<keyword evidence="6 9" id="KW-0472">Membrane</keyword>
<organism evidence="11 12">
    <name type="scientific">Halomonas korlensis</name>
    <dbReference type="NCBI Taxonomy" id="463301"/>
    <lineage>
        <taxon>Bacteria</taxon>
        <taxon>Pseudomonadati</taxon>
        <taxon>Pseudomonadota</taxon>
        <taxon>Gammaproteobacteria</taxon>
        <taxon>Oceanospirillales</taxon>
        <taxon>Halomonadaceae</taxon>
        <taxon>Halomonas</taxon>
    </lineage>
</organism>
<gene>
    <name evidence="11" type="ORF">SAMN04487955_11143</name>
</gene>
<sequence length="275" mass="30921">MHALWWKVFKSLLMSLGALMLLLGLVLVGANLWVLGSTRGLIEQELPMCSRERVGIVFGTSHWTRSGMRNPYFESRMVAAAHLVHSGRVHHLLLSGDNSTRYYNEPITMWRDLRDRQVRDVDMTLDYAGFSTFDTLARARDVFGVERALLITQTWHLPRALFIGKALGLEVSGCAAVPGDPVSGLWRIKAREWLARVATLGDLYLWGREPYFLGPQEPLKIFPRRWQASWQASENRRELGVSASAFAMRKAHGSANDSLSSTLLSPAREGRGEGE</sequence>
<dbReference type="Proteomes" id="UP000198693">
    <property type="component" value="Unassembled WGS sequence"/>
</dbReference>
<dbReference type="RefSeq" id="WP_089796743.1">
    <property type="nucleotide sequence ID" value="NZ_FPBP01000011.1"/>
</dbReference>
<keyword evidence="3" id="KW-0997">Cell inner membrane</keyword>
<accession>A0A1I7JLH4</accession>
<dbReference type="PANTHER" id="PTHR30336">
    <property type="entry name" value="INNER MEMBRANE PROTEIN, PROBABLE PERMEASE"/>
    <property type="match status" value="1"/>
</dbReference>
<proteinExistence type="predicted"/>
<feature type="compositionally biased region" description="Polar residues" evidence="8">
    <location>
        <begin position="255"/>
        <end position="264"/>
    </location>
</feature>
<evidence type="ECO:0000313" key="12">
    <source>
        <dbReference type="Proteomes" id="UP000198693"/>
    </source>
</evidence>
<protein>
    <submittedName>
        <fullName evidence="11">SanA protein</fullName>
    </submittedName>
</protein>
<evidence type="ECO:0000256" key="2">
    <source>
        <dbReference type="ARBA" id="ARBA00022475"/>
    </source>
</evidence>
<keyword evidence="12" id="KW-1185">Reference proteome</keyword>
<name>A0A1I7JLH4_9GAMM</name>
<dbReference type="AlphaFoldDB" id="A0A1I7JLH4"/>
<evidence type="ECO:0000256" key="6">
    <source>
        <dbReference type="ARBA" id="ARBA00023136"/>
    </source>
</evidence>
<comment type="function">
    <text evidence="7">Participates in the barrier function of the cell envelope.</text>
</comment>
<keyword evidence="4 9" id="KW-0812">Transmembrane</keyword>
<dbReference type="PANTHER" id="PTHR30336:SF0">
    <property type="entry name" value="PROTEIN SANA"/>
    <property type="match status" value="1"/>
</dbReference>
<dbReference type="Pfam" id="PF02698">
    <property type="entry name" value="DUF218"/>
    <property type="match status" value="1"/>
</dbReference>
<evidence type="ECO:0000256" key="5">
    <source>
        <dbReference type="ARBA" id="ARBA00022989"/>
    </source>
</evidence>
<evidence type="ECO:0000256" key="3">
    <source>
        <dbReference type="ARBA" id="ARBA00022519"/>
    </source>
</evidence>
<reference evidence="12" key="1">
    <citation type="submission" date="2016-10" db="EMBL/GenBank/DDBJ databases">
        <authorList>
            <person name="Varghese N."/>
            <person name="Submissions S."/>
        </authorList>
    </citation>
    <scope>NUCLEOTIDE SEQUENCE [LARGE SCALE GENOMIC DNA]</scope>
    <source>
        <strain evidence="12">CGMCC 1.6981</strain>
    </source>
</reference>
<evidence type="ECO:0000259" key="10">
    <source>
        <dbReference type="Pfam" id="PF02698"/>
    </source>
</evidence>
<feature type="transmembrane region" description="Helical" evidence="9">
    <location>
        <begin position="12"/>
        <end position="35"/>
    </location>
</feature>
<evidence type="ECO:0000256" key="1">
    <source>
        <dbReference type="ARBA" id="ARBA00004377"/>
    </source>
</evidence>
<comment type="subcellular location">
    <subcellularLocation>
        <location evidence="1">Cell inner membrane</location>
        <topology evidence="1">Single-pass membrane protein</topology>
    </subcellularLocation>
</comment>
<keyword evidence="2" id="KW-1003">Cell membrane</keyword>
<evidence type="ECO:0000256" key="8">
    <source>
        <dbReference type="SAM" id="MobiDB-lite"/>
    </source>
</evidence>
<feature type="domain" description="DUF218" evidence="10">
    <location>
        <begin position="56"/>
        <end position="179"/>
    </location>
</feature>
<dbReference type="CDD" id="cd06259">
    <property type="entry name" value="YdcF-like"/>
    <property type="match status" value="1"/>
</dbReference>
<dbReference type="STRING" id="463301.SAMN04487955_11143"/>
<dbReference type="EMBL" id="FPBP01000011">
    <property type="protein sequence ID" value="SFU85991.1"/>
    <property type="molecule type" value="Genomic_DNA"/>
</dbReference>
<evidence type="ECO:0000256" key="4">
    <source>
        <dbReference type="ARBA" id="ARBA00022692"/>
    </source>
</evidence>
<feature type="region of interest" description="Disordered" evidence="8">
    <location>
        <begin position="252"/>
        <end position="275"/>
    </location>
</feature>
<dbReference type="OrthoDB" id="9782395at2"/>
<evidence type="ECO:0000256" key="9">
    <source>
        <dbReference type="SAM" id="Phobius"/>
    </source>
</evidence>